<keyword evidence="5" id="KW-0808">Transferase</keyword>
<evidence type="ECO:0000256" key="17">
    <source>
        <dbReference type="PIRSR" id="PIRSR600829-3"/>
    </source>
</evidence>
<dbReference type="PANTHER" id="PTHR34299:SF1">
    <property type="entry name" value="DIACYLGLYCEROL KINASE"/>
    <property type="match status" value="1"/>
</dbReference>
<evidence type="ECO:0000256" key="7">
    <source>
        <dbReference type="ARBA" id="ARBA00022741"/>
    </source>
</evidence>
<keyword evidence="3" id="KW-1003">Cell membrane</keyword>
<reference evidence="20" key="1">
    <citation type="journal article" date="2014" name="Int. J. Syst. Evol. Microbiol.">
        <title>Complete genome sequence of Corynebacterium casei LMG S-19264T (=DSM 44701T), isolated from a smear-ripened cheese.</title>
        <authorList>
            <consortium name="US DOE Joint Genome Institute (JGI-PGF)"/>
            <person name="Walter F."/>
            <person name="Albersmeier A."/>
            <person name="Kalinowski J."/>
            <person name="Ruckert C."/>
        </authorList>
    </citation>
    <scope>NUCLEOTIDE SEQUENCE</scope>
    <source>
        <strain evidence="20">CGMCC 1.15290</strain>
    </source>
</reference>
<evidence type="ECO:0000256" key="1">
    <source>
        <dbReference type="ARBA" id="ARBA00004651"/>
    </source>
</evidence>
<feature type="binding site" evidence="17">
    <location>
        <position position="75"/>
    </location>
    <ligand>
        <name>ATP</name>
        <dbReference type="ChEBI" id="CHEBI:30616"/>
    </ligand>
</feature>
<keyword evidence="14" id="KW-1208">Phospholipid metabolism</keyword>
<dbReference type="GO" id="GO:0005524">
    <property type="term" value="F:ATP binding"/>
    <property type="evidence" value="ECO:0007669"/>
    <property type="project" value="UniProtKB-KW"/>
</dbReference>
<feature type="binding site" evidence="16">
    <location>
        <position position="97"/>
    </location>
    <ligand>
        <name>substrate</name>
    </ligand>
</feature>
<dbReference type="GO" id="GO:0005886">
    <property type="term" value="C:plasma membrane"/>
    <property type="evidence" value="ECO:0007669"/>
    <property type="project" value="UniProtKB-SubCell"/>
</dbReference>
<feature type="binding site" evidence="18">
    <location>
        <position position="27"/>
    </location>
    <ligand>
        <name>a divalent metal cation</name>
        <dbReference type="ChEBI" id="CHEBI:60240"/>
    </ligand>
</feature>
<evidence type="ECO:0000256" key="3">
    <source>
        <dbReference type="ARBA" id="ARBA00022475"/>
    </source>
</evidence>
<comment type="subcellular location">
    <subcellularLocation>
        <location evidence="1">Cell membrane</location>
        <topology evidence="1">Multi-pass membrane protein</topology>
    </subcellularLocation>
</comment>
<keyword evidence="18" id="KW-0460">Magnesium</keyword>
<keyword evidence="21" id="KW-1185">Reference proteome</keyword>
<dbReference type="RefSeq" id="WP_188951923.1">
    <property type="nucleotide sequence ID" value="NZ_BMIB01000002.1"/>
</dbReference>
<evidence type="ECO:0000256" key="15">
    <source>
        <dbReference type="PIRSR" id="PIRSR600829-1"/>
    </source>
</evidence>
<evidence type="ECO:0000256" key="11">
    <source>
        <dbReference type="ARBA" id="ARBA00023098"/>
    </source>
</evidence>
<evidence type="ECO:0000256" key="12">
    <source>
        <dbReference type="ARBA" id="ARBA00023136"/>
    </source>
</evidence>
<dbReference type="AlphaFoldDB" id="A0A917MVB9"/>
<keyword evidence="4" id="KW-0444">Lipid biosynthesis</keyword>
<dbReference type="PANTHER" id="PTHR34299">
    <property type="entry name" value="DIACYLGLYCEROL KINASE"/>
    <property type="match status" value="1"/>
</dbReference>
<evidence type="ECO:0000256" key="2">
    <source>
        <dbReference type="ARBA" id="ARBA00005967"/>
    </source>
</evidence>
<comment type="similarity">
    <text evidence="2">Belongs to the bacterial diacylglycerol kinase family.</text>
</comment>
<evidence type="ECO:0000256" key="19">
    <source>
        <dbReference type="SAM" id="Phobius"/>
    </source>
</evidence>
<feature type="transmembrane region" description="Helical" evidence="19">
    <location>
        <begin position="54"/>
        <end position="74"/>
    </location>
</feature>
<evidence type="ECO:0000313" key="20">
    <source>
        <dbReference type="EMBL" id="GGH66313.1"/>
    </source>
</evidence>
<organism evidence="20 21">
    <name type="scientific">Filimonas zeae</name>
    <dbReference type="NCBI Taxonomy" id="1737353"/>
    <lineage>
        <taxon>Bacteria</taxon>
        <taxon>Pseudomonadati</taxon>
        <taxon>Bacteroidota</taxon>
        <taxon>Chitinophagia</taxon>
        <taxon>Chitinophagales</taxon>
        <taxon>Chitinophagaceae</taxon>
        <taxon>Filimonas</taxon>
    </lineage>
</organism>
<keyword evidence="13" id="KW-0594">Phospholipid biosynthesis</keyword>
<comment type="caution">
    <text evidence="20">The sequence shown here is derived from an EMBL/GenBank/DDBJ whole genome shotgun (WGS) entry which is preliminary data.</text>
</comment>
<accession>A0A917MVB9</accession>
<dbReference type="InterPro" id="IPR000829">
    <property type="entry name" value="DAGK"/>
</dbReference>
<feature type="transmembrane region" description="Helical" evidence="19">
    <location>
        <begin position="95"/>
        <end position="116"/>
    </location>
</feature>
<proteinExistence type="inferred from homology"/>
<evidence type="ECO:0000256" key="8">
    <source>
        <dbReference type="ARBA" id="ARBA00022777"/>
    </source>
</evidence>
<keyword evidence="10 19" id="KW-1133">Transmembrane helix</keyword>
<feature type="transmembrane region" description="Helical" evidence="19">
    <location>
        <begin position="6"/>
        <end position="24"/>
    </location>
</feature>
<evidence type="ECO:0000256" key="13">
    <source>
        <dbReference type="ARBA" id="ARBA00023209"/>
    </source>
</evidence>
<dbReference type="GO" id="GO:0016301">
    <property type="term" value="F:kinase activity"/>
    <property type="evidence" value="ECO:0007669"/>
    <property type="project" value="UniProtKB-KW"/>
</dbReference>
<keyword evidence="6 19" id="KW-0812">Transmembrane</keyword>
<evidence type="ECO:0000256" key="14">
    <source>
        <dbReference type="ARBA" id="ARBA00023264"/>
    </source>
</evidence>
<dbReference type="CDD" id="cd14265">
    <property type="entry name" value="UDPK_IM_like"/>
    <property type="match status" value="1"/>
</dbReference>
<name>A0A917MVB9_9BACT</name>
<evidence type="ECO:0000313" key="21">
    <source>
        <dbReference type="Proteomes" id="UP000627292"/>
    </source>
</evidence>
<keyword evidence="11" id="KW-0443">Lipid metabolism</keyword>
<dbReference type="GO" id="GO:0046872">
    <property type="term" value="F:metal ion binding"/>
    <property type="evidence" value="ECO:0007669"/>
    <property type="project" value="UniProtKB-KW"/>
</dbReference>
<keyword evidence="18" id="KW-0479">Metal-binding</keyword>
<evidence type="ECO:0000256" key="6">
    <source>
        <dbReference type="ARBA" id="ARBA00022692"/>
    </source>
</evidence>
<gene>
    <name evidence="20" type="ORF">GCM10011379_20370</name>
</gene>
<feature type="binding site" evidence="17">
    <location>
        <position position="27"/>
    </location>
    <ligand>
        <name>ATP</name>
        <dbReference type="ChEBI" id="CHEBI:30616"/>
    </ligand>
</feature>
<evidence type="ECO:0000256" key="10">
    <source>
        <dbReference type="ARBA" id="ARBA00022989"/>
    </source>
</evidence>
<dbReference type="Gene3D" id="1.10.287.3610">
    <property type="match status" value="1"/>
</dbReference>
<keyword evidence="12 19" id="KW-0472">Membrane</keyword>
<dbReference type="Proteomes" id="UP000627292">
    <property type="component" value="Unassembled WGS sequence"/>
</dbReference>
<dbReference type="GO" id="GO:0008654">
    <property type="term" value="P:phospholipid biosynthetic process"/>
    <property type="evidence" value="ECO:0007669"/>
    <property type="project" value="UniProtKB-KW"/>
</dbReference>
<reference evidence="20" key="2">
    <citation type="submission" date="2020-09" db="EMBL/GenBank/DDBJ databases">
        <authorList>
            <person name="Sun Q."/>
            <person name="Zhou Y."/>
        </authorList>
    </citation>
    <scope>NUCLEOTIDE SEQUENCE</scope>
    <source>
        <strain evidence="20">CGMCC 1.15290</strain>
    </source>
</reference>
<keyword evidence="8 20" id="KW-0418">Kinase</keyword>
<comment type="cofactor">
    <cofactor evidence="18">
        <name>Mg(2+)</name>
        <dbReference type="ChEBI" id="CHEBI:18420"/>
    </cofactor>
    <text evidence="18">Mn(2+), Zn(2+), Cd(2+) and Co(2+) support activity to lesser extents.</text>
</comment>
<evidence type="ECO:0000256" key="18">
    <source>
        <dbReference type="PIRSR" id="PIRSR600829-4"/>
    </source>
</evidence>
<keyword evidence="9 17" id="KW-0067">ATP-binding</keyword>
<evidence type="ECO:0000256" key="16">
    <source>
        <dbReference type="PIRSR" id="PIRSR600829-2"/>
    </source>
</evidence>
<keyword evidence="7 17" id="KW-0547">Nucleotide-binding</keyword>
<dbReference type="Pfam" id="PF01219">
    <property type="entry name" value="DAGK_prokar"/>
    <property type="match status" value="1"/>
</dbReference>
<dbReference type="InterPro" id="IPR036945">
    <property type="entry name" value="DAGK_sf"/>
</dbReference>
<sequence length="119" mass="13090">MKPFSWKARLKSFVFSWAGIVTFVTTEHNAWIHFAATIAVVTAGFLFHISPMEWIAICGCITLVWVAEMVNTAIEKIMNHLSPERSDAVKDIKDIASGAVLVAAVFAVITGLIVFIPKL</sequence>
<feature type="binding site" evidence="18">
    <location>
        <position position="75"/>
    </location>
    <ligand>
        <name>a divalent metal cation</name>
        <dbReference type="ChEBI" id="CHEBI:60240"/>
    </ligand>
</feature>
<dbReference type="InterPro" id="IPR033717">
    <property type="entry name" value="UDPK"/>
</dbReference>
<feature type="active site" description="Proton acceptor" evidence="15">
    <location>
        <position position="68"/>
    </location>
</feature>
<feature type="binding site" evidence="16">
    <location>
        <position position="68"/>
    </location>
    <ligand>
        <name>substrate</name>
    </ligand>
</feature>
<evidence type="ECO:0000256" key="9">
    <source>
        <dbReference type="ARBA" id="ARBA00022840"/>
    </source>
</evidence>
<dbReference type="EMBL" id="BMIB01000002">
    <property type="protein sequence ID" value="GGH66313.1"/>
    <property type="molecule type" value="Genomic_DNA"/>
</dbReference>
<evidence type="ECO:0000256" key="5">
    <source>
        <dbReference type="ARBA" id="ARBA00022679"/>
    </source>
</evidence>
<protein>
    <submittedName>
        <fullName evidence="20">Diacylglycerol kinase</fullName>
    </submittedName>
</protein>
<feature type="binding site" evidence="17">
    <location>
        <begin position="93"/>
        <end position="94"/>
    </location>
    <ligand>
        <name>ATP</name>
        <dbReference type="ChEBI" id="CHEBI:30616"/>
    </ligand>
</feature>
<evidence type="ECO:0000256" key="4">
    <source>
        <dbReference type="ARBA" id="ARBA00022516"/>
    </source>
</evidence>